<dbReference type="RefSeq" id="WP_090395794.1">
    <property type="nucleotide sequence ID" value="NZ_FNEN01000001.1"/>
</dbReference>
<feature type="transmembrane region" description="Helical" evidence="14">
    <location>
        <begin position="168"/>
        <end position="189"/>
    </location>
</feature>
<feature type="domain" description="MrpA C-terminal/MbhE" evidence="18">
    <location>
        <begin position="720"/>
        <end position="802"/>
    </location>
</feature>
<evidence type="ECO:0000256" key="6">
    <source>
        <dbReference type="ARBA" id="ARBA00022692"/>
    </source>
</evidence>
<evidence type="ECO:0000256" key="14">
    <source>
        <dbReference type="SAM" id="Phobius"/>
    </source>
</evidence>
<keyword evidence="7" id="KW-0375">Hydrogen ion transport</keyword>
<organism evidence="19 20">
    <name type="scientific">Natribacillus halophilus</name>
    <dbReference type="NCBI Taxonomy" id="549003"/>
    <lineage>
        <taxon>Bacteria</taxon>
        <taxon>Bacillati</taxon>
        <taxon>Bacillota</taxon>
        <taxon>Bacilli</taxon>
        <taxon>Bacillales</taxon>
        <taxon>Bacillaceae</taxon>
        <taxon>Natribacillus</taxon>
    </lineage>
</organism>
<dbReference type="Pfam" id="PF13244">
    <property type="entry name" value="MbhD"/>
    <property type="match status" value="1"/>
</dbReference>
<feature type="transmembrane region" description="Helical" evidence="14">
    <location>
        <begin position="720"/>
        <end position="740"/>
    </location>
</feature>
<evidence type="ECO:0000256" key="5">
    <source>
        <dbReference type="ARBA" id="ARBA00022475"/>
    </source>
</evidence>
<feature type="transmembrane region" description="Helical" evidence="14">
    <location>
        <begin position="136"/>
        <end position="156"/>
    </location>
</feature>
<feature type="transmembrane region" description="Helical" evidence="14">
    <location>
        <begin position="209"/>
        <end position="234"/>
    </location>
</feature>
<keyword evidence="4" id="KW-0050">Antiport</keyword>
<feature type="transmembrane region" description="Helical" evidence="14">
    <location>
        <begin position="376"/>
        <end position="400"/>
    </location>
</feature>
<feature type="transmembrane region" description="Helical" evidence="14">
    <location>
        <begin position="301"/>
        <end position="327"/>
    </location>
</feature>
<dbReference type="GO" id="GO:0006814">
    <property type="term" value="P:sodium ion transport"/>
    <property type="evidence" value="ECO:0007669"/>
    <property type="project" value="UniProtKB-KW"/>
</dbReference>
<keyword evidence="5" id="KW-1003">Cell membrane</keyword>
<dbReference type="InterPro" id="IPR005663">
    <property type="entry name" value="MrpA/MnhA1/PhaAB"/>
</dbReference>
<feature type="transmembrane region" description="Helical" evidence="14">
    <location>
        <begin position="596"/>
        <end position="613"/>
    </location>
</feature>
<dbReference type="PRINTS" id="PR01435">
    <property type="entry name" value="NPOXDRDTASE5"/>
</dbReference>
<dbReference type="Proteomes" id="UP000198853">
    <property type="component" value="Unassembled WGS sequence"/>
</dbReference>
<feature type="transmembrane region" description="Helical" evidence="14">
    <location>
        <begin position="779"/>
        <end position="797"/>
    </location>
</feature>
<proteinExistence type="inferred from homology"/>
<evidence type="ECO:0000256" key="1">
    <source>
        <dbReference type="ARBA" id="ARBA00004651"/>
    </source>
</evidence>
<keyword evidence="3" id="KW-0813">Transport</keyword>
<dbReference type="InterPro" id="IPR050616">
    <property type="entry name" value="CPA3_Na-H_Antiporter_A"/>
</dbReference>
<keyword evidence="8 14" id="KW-1133">Transmembrane helix</keyword>
<dbReference type="OrthoDB" id="9807568at2"/>
<evidence type="ECO:0000259" key="15">
    <source>
        <dbReference type="Pfam" id="PF00361"/>
    </source>
</evidence>
<comment type="subcellular location">
    <subcellularLocation>
        <location evidence="1">Cell membrane</location>
        <topology evidence="1">Multi-pass membrane protein</topology>
    </subcellularLocation>
    <subcellularLocation>
        <location evidence="13">Membrane</location>
        <topology evidence="13">Multi-pass membrane protein</topology>
    </subcellularLocation>
</comment>
<evidence type="ECO:0000256" key="3">
    <source>
        <dbReference type="ARBA" id="ARBA00022448"/>
    </source>
</evidence>
<feature type="transmembrane region" description="Helical" evidence="14">
    <location>
        <begin position="658"/>
        <end position="676"/>
    </location>
</feature>
<dbReference type="NCBIfam" id="NF009285">
    <property type="entry name" value="PRK12645.1"/>
    <property type="match status" value="1"/>
</dbReference>
<feature type="transmembrane region" description="Helical" evidence="14">
    <location>
        <begin position="633"/>
        <end position="651"/>
    </location>
</feature>
<reference evidence="19 20" key="1">
    <citation type="submission" date="2016-10" db="EMBL/GenBank/DDBJ databases">
        <authorList>
            <person name="de Groot N.N."/>
        </authorList>
    </citation>
    <scope>NUCLEOTIDE SEQUENCE [LARGE SCALE GENOMIC DNA]</scope>
    <source>
        <strain evidence="19 20">DSM 21771</strain>
    </source>
</reference>
<feature type="transmembrane region" description="Helical" evidence="14">
    <location>
        <begin position="246"/>
        <end position="262"/>
    </location>
</feature>
<protein>
    <submittedName>
        <fullName evidence="19">Multicomponent Na+:H+ antiporter subunit A</fullName>
    </submittedName>
</protein>
<accession>A0A1G8JPP4</accession>
<keyword evidence="12" id="KW-0739">Sodium transport</keyword>
<feature type="transmembrane region" description="Helical" evidence="14">
    <location>
        <begin position="339"/>
        <end position="364"/>
    </location>
</feature>
<evidence type="ECO:0000256" key="9">
    <source>
        <dbReference type="ARBA" id="ARBA00023053"/>
    </source>
</evidence>
<feature type="transmembrane region" description="Helical" evidence="14">
    <location>
        <begin position="475"/>
        <end position="498"/>
    </location>
</feature>
<dbReference type="NCBIfam" id="TIGR00940">
    <property type="entry name" value="2a6301s01"/>
    <property type="match status" value="1"/>
</dbReference>
<dbReference type="PANTHER" id="PTHR43373">
    <property type="entry name" value="NA(+)/H(+) ANTIPORTER SUBUNIT"/>
    <property type="match status" value="1"/>
</dbReference>
<dbReference type="Pfam" id="PF00662">
    <property type="entry name" value="Proton_antipo_N"/>
    <property type="match status" value="1"/>
</dbReference>
<evidence type="ECO:0000256" key="4">
    <source>
        <dbReference type="ARBA" id="ARBA00022449"/>
    </source>
</evidence>
<feature type="transmembrane region" description="Helical" evidence="14">
    <location>
        <begin position="274"/>
        <end position="294"/>
    </location>
</feature>
<keyword evidence="9" id="KW-0915">Sodium</keyword>
<evidence type="ECO:0000256" key="8">
    <source>
        <dbReference type="ARBA" id="ARBA00022989"/>
    </source>
</evidence>
<keyword evidence="6 13" id="KW-0812">Transmembrane</keyword>
<feature type="domain" description="NADH:quinone oxidoreductase/Mrp antiporter transmembrane" evidence="15">
    <location>
        <begin position="131"/>
        <end position="422"/>
    </location>
</feature>
<dbReference type="Pfam" id="PF00361">
    <property type="entry name" value="Proton_antipo_M"/>
    <property type="match status" value="1"/>
</dbReference>
<keyword evidence="10" id="KW-0406">Ion transport</keyword>
<dbReference type="PANTHER" id="PTHR43373:SF1">
    <property type="entry name" value="NA(+)_H(+) ANTIPORTER SUBUNIT A"/>
    <property type="match status" value="1"/>
</dbReference>
<dbReference type="InterPro" id="IPR001750">
    <property type="entry name" value="ND/Mrp_TM"/>
</dbReference>
<evidence type="ECO:0000256" key="2">
    <source>
        <dbReference type="ARBA" id="ARBA00008483"/>
    </source>
</evidence>
<sequence>MSLLHWIILIPFLAAFFIPLLGRMFPRIHTGWFVLFIPLALVMVTWISYSSLMADGETILSIVPWVPMLDINFSVYLDGLSFLFTLLITGIGALVVLYSIYYLDKKKERLQDFYVYLLMFIGAMLGVVLTDNVIVLYVFWELTSLASTLLIGFWFIRDKSIFGAQKSMLITVFGGFAMLGGFMLLYIMTGTFSIREMIGDVDVIMNHPMFLPAMILVLLGAFTKSVQFPFHIWLPDAMEAPTPVSAYLHSATMVKAGIYLVARMTPIFGGSSEWFWIILITGLFTLFWGAISALRQKDLKGVLAFSTISQLGLIMALLGAGSAALYAQDPDLEVMYAGAIVTAMFHLINHSTFKGSLFMVVGIVDHETGTRNLQKLGGLMAVMPVTFTVSAVGLAAMAGIPPFNGFISKEMFFANMVELMELPFFGMGDWAIIIPIVAWTASVITFIYCAFMFYKTFMGKYDRQNYWVDVHEASPGLLLSPILLGILVIVLGLFPNILTQTLIHPSVTSILTGVSVELEPYNLTLWHGFEIELFMSIGVVAVGVIAFLYHRKWTRWEIYNKERDVMNLFYDQGIDKLQDGSAAITRVQMTGRLRDYFMYMLVFIVALLAVTMWRSGQFQALPEGLATTMDTPLYMYGVMLILVGSAAVLPFIQSRITFIISIGVLGLMVSLFFTIFSAPDLALTQLLVETVLLIVLMLAFRHLPEMTKEPKSRSYTTVNVLIAASVGALVTMVSISAYALRLDLDFTAISDFFIENAVPLGGGYNIVNVTLVDFRGFDTVLEALVLGIVALAVIMLIKHRFKGGEDI</sequence>
<keyword evidence="20" id="KW-1185">Reference proteome</keyword>
<evidence type="ECO:0000259" key="16">
    <source>
        <dbReference type="Pfam" id="PF00662"/>
    </source>
</evidence>
<comment type="similarity">
    <text evidence="2">Belongs to the CPA3 antiporters (TC 2.A.63) subunit A family.</text>
</comment>
<feature type="domain" description="MrpA C-terminal/MbhD" evidence="17">
    <location>
        <begin position="640"/>
        <end position="705"/>
    </location>
</feature>
<evidence type="ECO:0000256" key="7">
    <source>
        <dbReference type="ARBA" id="ARBA00022781"/>
    </source>
</evidence>
<feature type="transmembrane region" description="Helical" evidence="14">
    <location>
        <begin position="113"/>
        <end position="130"/>
    </location>
</feature>
<feature type="transmembrane region" description="Helical" evidence="14">
    <location>
        <begin position="73"/>
        <end position="101"/>
    </location>
</feature>
<dbReference type="GO" id="GO:1902600">
    <property type="term" value="P:proton transmembrane transport"/>
    <property type="evidence" value="ECO:0007669"/>
    <property type="project" value="UniProtKB-KW"/>
</dbReference>
<dbReference type="GO" id="GO:0005886">
    <property type="term" value="C:plasma membrane"/>
    <property type="evidence" value="ECO:0007669"/>
    <property type="project" value="UniProtKB-SubCell"/>
</dbReference>
<keyword evidence="11 14" id="KW-0472">Membrane</keyword>
<feature type="transmembrane region" description="Helical" evidence="14">
    <location>
        <begin position="430"/>
        <end position="454"/>
    </location>
</feature>
<feature type="transmembrane region" description="Helical" evidence="14">
    <location>
        <begin position="6"/>
        <end position="25"/>
    </location>
</feature>
<dbReference type="InterPro" id="IPR025383">
    <property type="entry name" value="MrpA_C/MbhD"/>
</dbReference>
<evidence type="ECO:0000256" key="10">
    <source>
        <dbReference type="ARBA" id="ARBA00023065"/>
    </source>
</evidence>
<dbReference type="InterPro" id="IPR046806">
    <property type="entry name" value="MrpA_C/MbhE"/>
</dbReference>
<dbReference type="GO" id="GO:0015297">
    <property type="term" value="F:antiporter activity"/>
    <property type="evidence" value="ECO:0007669"/>
    <property type="project" value="UniProtKB-KW"/>
</dbReference>
<dbReference type="PRINTS" id="PR01434">
    <property type="entry name" value="NADHDHGNASE5"/>
</dbReference>
<evidence type="ECO:0000259" key="17">
    <source>
        <dbReference type="Pfam" id="PF13244"/>
    </source>
</evidence>
<dbReference type="EMBL" id="FNEN01000001">
    <property type="protein sequence ID" value="SDI33053.1"/>
    <property type="molecule type" value="Genomic_DNA"/>
</dbReference>
<evidence type="ECO:0000256" key="13">
    <source>
        <dbReference type="RuleBase" id="RU000320"/>
    </source>
</evidence>
<evidence type="ECO:0000256" key="11">
    <source>
        <dbReference type="ARBA" id="ARBA00023136"/>
    </source>
</evidence>
<feature type="transmembrane region" description="Helical" evidence="14">
    <location>
        <begin position="531"/>
        <end position="549"/>
    </location>
</feature>
<gene>
    <name evidence="19" type="ORF">SAMN04488123_101334</name>
</gene>
<evidence type="ECO:0000259" key="18">
    <source>
        <dbReference type="Pfam" id="PF20501"/>
    </source>
</evidence>
<dbReference type="AlphaFoldDB" id="A0A1G8JPP4"/>
<feature type="transmembrane region" description="Helical" evidence="14">
    <location>
        <begin position="682"/>
        <end position="700"/>
    </location>
</feature>
<name>A0A1G8JPP4_9BACI</name>
<feature type="domain" description="NADH-Ubiquinone oxidoreductase (complex I) chain 5 N-terminal" evidence="16">
    <location>
        <begin position="68"/>
        <end position="114"/>
    </location>
</feature>
<dbReference type="InterPro" id="IPR001516">
    <property type="entry name" value="Proton_antipo_N"/>
</dbReference>
<evidence type="ECO:0000256" key="12">
    <source>
        <dbReference type="ARBA" id="ARBA00023201"/>
    </source>
</evidence>
<evidence type="ECO:0000313" key="20">
    <source>
        <dbReference type="Proteomes" id="UP000198853"/>
    </source>
</evidence>
<dbReference type="Pfam" id="PF20501">
    <property type="entry name" value="MbhE"/>
    <property type="match status" value="1"/>
</dbReference>
<feature type="transmembrane region" description="Helical" evidence="14">
    <location>
        <begin position="32"/>
        <end position="53"/>
    </location>
</feature>
<evidence type="ECO:0000313" key="19">
    <source>
        <dbReference type="EMBL" id="SDI33053.1"/>
    </source>
</evidence>